<keyword evidence="16 24" id="KW-0443">Lipid metabolism</keyword>
<dbReference type="InterPro" id="IPR000829">
    <property type="entry name" value="DAGK"/>
</dbReference>
<feature type="binding site" evidence="22">
    <location>
        <position position="16"/>
    </location>
    <ligand>
        <name>ATP</name>
        <dbReference type="ChEBI" id="CHEBI:30616"/>
    </ligand>
</feature>
<evidence type="ECO:0000256" key="10">
    <source>
        <dbReference type="ARBA" id="ARBA00022723"/>
    </source>
</evidence>
<dbReference type="InterPro" id="IPR036945">
    <property type="entry name" value="DAGK_sf"/>
</dbReference>
<dbReference type="GO" id="GO:0005886">
    <property type="term" value="C:plasma membrane"/>
    <property type="evidence" value="ECO:0007669"/>
    <property type="project" value="UniProtKB-SubCell"/>
</dbReference>
<keyword evidence="11 22" id="KW-0547">Nucleotide-binding</keyword>
<keyword evidence="18" id="KW-0594">Phospholipid biosynthesis</keyword>
<dbReference type="GO" id="GO:0004143">
    <property type="term" value="F:ATP-dependent diacylglycerol kinase activity"/>
    <property type="evidence" value="ECO:0007669"/>
    <property type="project" value="UniProtKB-EC"/>
</dbReference>
<feature type="binding site" evidence="21">
    <location>
        <begin position="37"/>
        <end position="41"/>
    </location>
    <ligand>
        <name>substrate</name>
    </ligand>
</feature>
<evidence type="ECO:0000256" key="20">
    <source>
        <dbReference type="PIRSR" id="PIRSR600829-1"/>
    </source>
</evidence>
<evidence type="ECO:0000256" key="2">
    <source>
        <dbReference type="ARBA" id="ARBA00005967"/>
    </source>
</evidence>
<comment type="caution">
    <text evidence="24">Lacks conserved residue(s) required for the propagation of feature annotation.</text>
</comment>
<dbReference type="Gene3D" id="1.10.287.3610">
    <property type="match status" value="1"/>
</dbReference>
<accession>A0A1F6TIZ1</accession>
<dbReference type="EMBL" id="MFSY01000099">
    <property type="protein sequence ID" value="OGI45049.1"/>
    <property type="molecule type" value="Genomic_DNA"/>
</dbReference>
<dbReference type="PROSITE" id="PS01069">
    <property type="entry name" value="DAGK_PROKAR"/>
    <property type="match status" value="1"/>
</dbReference>
<organism evidence="25 26">
    <name type="scientific">Candidatus Muproteobacteria bacterium RIFCSPHIGHO2_01_FULL_65_16</name>
    <dbReference type="NCBI Taxonomy" id="1817764"/>
    <lineage>
        <taxon>Bacteria</taxon>
        <taxon>Pseudomonadati</taxon>
        <taxon>Pseudomonadota</taxon>
        <taxon>Candidatus Muproteobacteria</taxon>
    </lineage>
</organism>
<evidence type="ECO:0000256" key="13">
    <source>
        <dbReference type="ARBA" id="ARBA00022840"/>
    </source>
</evidence>
<dbReference type="Proteomes" id="UP000179360">
    <property type="component" value="Unassembled WGS sequence"/>
</dbReference>
<feature type="transmembrane region" description="Helical" evidence="24">
    <location>
        <begin position="63"/>
        <end position="82"/>
    </location>
</feature>
<gene>
    <name evidence="25" type="ORF">A2637_03525</name>
</gene>
<feature type="binding site" evidence="22">
    <location>
        <position position="83"/>
    </location>
    <ligand>
        <name>ATP</name>
        <dbReference type="ChEBI" id="CHEBI:30616"/>
    </ligand>
</feature>
<keyword evidence="13 22" id="KW-0067">ATP-binding</keyword>
<keyword evidence="12 24" id="KW-0418">Kinase</keyword>
<proteinExistence type="inferred from homology"/>
<dbReference type="GO" id="GO:0006654">
    <property type="term" value="P:phosphatidic acid biosynthetic process"/>
    <property type="evidence" value="ECO:0007669"/>
    <property type="project" value="InterPro"/>
</dbReference>
<evidence type="ECO:0000256" key="18">
    <source>
        <dbReference type="ARBA" id="ARBA00023209"/>
    </source>
</evidence>
<keyword evidence="14 23" id="KW-0460">Magnesium</keyword>
<sequence length="127" mass="13690">MRTAREWIRSLGDLRRVVRAGGYSLNGLRAALRHEAAFRQEAALFVILAPLGIWLGRSGIERALLLGSLVLVLIVELLNSALEAAVDRFGPKRHALSGRAKDLGSAAVFLSLLLALAVWALVLAGRV</sequence>
<keyword evidence="15 24" id="KW-1133">Transmembrane helix</keyword>
<feature type="binding site" evidence="21">
    <location>
        <position position="76"/>
    </location>
    <ligand>
        <name>substrate</name>
    </ligand>
</feature>
<protein>
    <recommendedName>
        <fullName evidence="4 24">Diacylglycerol kinase</fullName>
        <ecNumber evidence="3 24">2.7.1.107</ecNumber>
    </recommendedName>
</protein>
<dbReference type="GO" id="GO:0005524">
    <property type="term" value="F:ATP binding"/>
    <property type="evidence" value="ECO:0007669"/>
    <property type="project" value="UniProtKB-KW"/>
</dbReference>
<dbReference type="Pfam" id="PF01219">
    <property type="entry name" value="DAGK_prokar"/>
    <property type="match status" value="1"/>
</dbReference>
<keyword evidence="7 24" id="KW-0997">Cell inner membrane</keyword>
<feature type="binding site" evidence="22">
    <location>
        <position position="23"/>
    </location>
    <ligand>
        <name>ATP</name>
        <dbReference type="ChEBI" id="CHEBI:30616"/>
    </ligand>
</feature>
<comment type="caution">
    <text evidence="25">The sequence shown here is derived from an EMBL/GenBank/DDBJ whole genome shotgun (WGS) entry which is preliminary data.</text>
</comment>
<evidence type="ECO:0000256" key="5">
    <source>
        <dbReference type="ARBA" id="ARBA00022475"/>
    </source>
</evidence>
<evidence type="ECO:0000256" key="24">
    <source>
        <dbReference type="RuleBase" id="RU363065"/>
    </source>
</evidence>
<evidence type="ECO:0000256" key="9">
    <source>
        <dbReference type="ARBA" id="ARBA00022692"/>
    </source>
</evidence>
<dbReference type="GO" id="GO:0046872">
    <property type="term" value="F:metal ion binding"/>
    <property type="evidence" value="ECO:0007669"/>
    <property type="project" value="UniProtKB-KW"/>
</dbReference>
<dbReference type="CDD" id="cd14264">
    <property type="entry name" value="DAGK_IM"/>
    <property type="match status" value="1"/>
</dbReference>
<feature type="binding site" evidence="23">
    <location>
        <position position="35"/>
    </location>
    <ligand>
        <name>a divalent metal cation</name>
        <dbReference type="ChEBI" id="CHEBI:60240"/>
    </ligand>
</feature>
<evidence type="ECO:0000256" key="14">
    <source>
        <dbReference type="ARBA" id="ARBA00022842"/>
    </source>
</evidence>
<keyword evidence="8 24" id="KW-0808">Transferase</keyword>
<feature type="active site" description="Proton acceptor" evidence="20">
    <location>
        <position position="76"/>
    </location>
</feature>
<comment type="function">
    <text evidence="24">Catalyzes the ATP-dependent phosphorylation of sn-l,2-diacylglycerol (DAG) to phosphatidic acid. Involved in the recycling of diacylglycerol produced as a by-product during membrane-derived oligosaccharide (MDO) biosynthesis.</text>
</comment>
<evidence type="ECO:0000313" key="26">
    <source>
        <dbReference type="Proteomes" id="UP000179360"/>
    </source>
</evidence>
<feature type="binding site" evidence="21">
    <location>
        <position position="16"/>
    </location>
    <ligand>
        <name>substrate</name>
    </ligand>
</feature>
<comment type="similarity">
    <text evidence="2 24">Belongs to the bacterial diacylglycerol kinase family.</text>
</comment>
<comment type="catalytic activity">
    <reaction evidence="24">
        <text>a 1,2-diacyl-sn-glycerol + ATP = a 1,2-diacyl-sn-glycero-3-phosphate + ADP + H(+)</text>
        <dbReference type="Rhea" id="RHEA:10272"/>
        <dbReference type="ChEBI" id="CHEBI:15378"/>
        <dbReference type="ChEBI" id="CHEBI:17815"/>
        <dbReference type="ChEBI" id="CHEBI:30616"/>
        <dbReference type="ChEBI" id="CHEBI:58608"/>
        <dbReference type="ChEBI" id="CHEBI:456216"/>
        <dbReference type="EC" id="2.7.1.107"/>
    </reaction>
</comment>
<feature type="binding site" evidence="21">
    <location>
        <position position="62"/>
    </location>
    <ligand>
        <name>substrate</name>
    </ligand>
</feature>
<evidence type="ECO:0000256" key="12">
    <source>
        <dbReference type="ARBA" id="ARBA00022777"/>
    </source>
</evidence>
<evidence type="ECO:0000256" key="1">
    <source>
        <dbReference type="ARBA" id="ARBA00004429"/>
    </source>
</evidence>
<comment type="cofactor">
    <cofactor evidence="23">
        <name>Mg(2+)</name>
        <dbReference type="ChEBI" id="CHEBI:18420"/>
    </cofactor>
    <text evidence="23">Mn(2+), Zn(2+), Cd(2+) and Co(2+) support activity to lesser extents.</text>
</comment>
<evidence type="ECO:0000256" key="7">
    <source>
        <dbReference type="ARBA" id="ARBA00022519"/>
    </source>
</evidence>
<keyword evidence="17 24" id="KW-0472">Membrane</keyword>
<dbReference type="STRING" id="1817764.A2637_03525"/>
<dbReference type="PANTHER" id="PTHR34299:SF1">
    <property type="entry name" value="DIACYLGLYCEROL KINASE"/>
    <property type="match status" value="1"/>
</dbReference>
<evidence type="ECO:0000256" key="6">
    <source>
        <dbReference type="ARBA" id="ARBA00022516"/>
    </source>
</evidence>
<dbReference type="AlphaFoldDB" id="A0A1F6TIZ1"/>
<evidence type="ECO:0000256" key="21">
    <source>
        <dbReference type="PIRSR" id="PIRSR600829-2"/>
    </source>
</evidence>
<evidence type="ECO:0000256" key="23">
    <source>
        <dbReference type="PIRSR" id="PIRSR600829-4"/>
    </source>
</evidence>
<evidence type="ECO:0000256" key="15">
    <source>
        <dbReference type="ARBA" id="ARBA00022989"/>
    </source>
</evidence>
<evidence type="ECO:0000256" key="22">
    <source>
        <dbReference type="PIRSR" id="PIRSR600829-3"/>
    </source>
</evidence>
<name>A0A1F6TIZ1_9PROT</name>
<dbReference type="PANTHER" id="PTHR34299">
    <property type="entry name" value="DIACYLGLYCEROL KINASE"/>
    <property type="match status" value="1"/>
</dbReference>
<evidence type="ECO:0000256" key="16">
    <source>
        <dbReference type="ARBA" id="ARBA00023098"/>
    </source>
</evidence>
<keyword evidence="10 23" id="KW-0479">Metal-binding</keyword>
<keyword evidence="6" id="KW-0444">Lipid biosynthesis</keyword>
<evidence type="ECO:0000256" key="3">
    <source>
        <dbReference type="ARBA" id="ARBA00012133"/>
    </source>
</evidence>
<feature type="binding site" evidence="22">
    <location>
        <begin position="101"/>
        <end position="102"/>
    </location>
    <ligand>
        <name>ATP</name>
        <dbReference type="ChEBI" id="CHEBI:30616"/>
    </ligand>
</feature>
<dbReference type="EC" id="2.7.1.107" evidence="3 24"/>
<dbReference type="InterPro" id="IPR033718">
    <property type="entry name" value="DAGK_prok"/>
</dbReference>
<evidence type="ECO:0000256" key="19">
    <source>
        <dbReference type="ARBA" id="ARBA00023264"/>
    </source>
</evidence>
<keyword evidence="19 24" id="KW-1208">Phospholipid metabolism</keyword>
<comment type="subcellular location">
    <subcellularLocation>
        <location evidence="1 24">Cell inner membrane</location>
        <topology evidence="1 24">Multi-pass membrane protein</topology>
    </subcellularLocation>
</comment>
<evidence type="ECO:0000256" key="17">
    <source>
        <dbReference type="ARBA" id="ARBA00023136"/>
    </source>
</evidence>
<evidence type="ECO:0000256" key="8">
    <source>
        <dbReference type="ARBA" id="ARBA00022679"/>
    </source>
</evidence>
<feature type="binding site" evidence="22">
    <location>
        <position position="35"/>
    </location>
    <ligand>
        <name>ATP</name>
        <dbReference type="ChEBI" id="CHEBI:30616"/>
    </ligand>
</feature>
<evidence type="ECO:0000256" key="4">
    <source>
        <dbReference type="ARBA" id="ARBA00017575"/>
    </source>
</evidence>
<evidence type="ECO:0000313" key="25">
    <source>
        <dbReference type="EMBL" id="OGI45049.1"/>
    </source>
</evidence>
<keyword evidence="5" id="KW-1003">Cell membrane</keyword>
<feature type="binding site" evidence="23">
    <location>
        <position position="83"/>
    </location>
    <ligand>
        <name>a divalent metal cation</name>
        <dbReference type="ChEBI" id="CHEBI:60240"/>
    </ligand>
</feature>
<evidence type="ECO:0000256" key="11">
    <source>
        <dbReference type="ARBA" id="ARBA00022741"/>
    </source>
</evidence>
<keyword evidence="9 24" id="KW-0812">Transmembrane</keyword>
<reference evidence="25 26" key="1">
    <citation type="journal article" date="2016" name="Nat. Commun.">
        <title>Thousands of microbial genomes shed light on interconnected biogeochemical processes in an aquifer system.</title>
        <authorList>
            <person name="Anantharaman K."/>
            <person name="Brown C.T."/>
            <person name="Hug L.A."/>
            <person name="Sharon I."/>
            <person name="Castelle C.J."/>
            <person name="Probst A.J."/>
            <person name="Thomas B.C."/>
            <person name="Singh A."/>
            <person name="Wilkins M.J."/>
            <person name="Karaoz U."/>
            <person name="Brodie E.L."/>
            <person name="Williams K.H."/>
            <person name="Hubbard S.S."/>
            <person name="Banfield J.F."/>
        </authorList>
    </citation>
    <scope>NUCLEOTIDE SEQUENCE [LARGE SCALE GENOMIC DNA]</scope>
</reference>
<feature type="binding site" evidence="21">
    <location>
        <position position="105"/>
    </location>
    <ligand>
        <name>substrate</name>
    </ligand>
</feature>
<feature type="transmembrane region" description="Helical" evidence="24">
    <location>
        <begin position="103"/>
        <end position="124"/>
    </location>
</feature>